<name>S0FTL0_9BACT</name>
<protein>
    <submittedName>
        <fullName evidence="1">Uncharacterized protein</fullName>
    </submittedName>
</protein>
<keyword evidence="2" id="KW-1185">Reference proteome</keyword>
<dbReference type="RefSeq" id="WP_006967511.1">
    <property type="nucleotide sequence ID" value="NZ_APJX01000008.1"/>
</dbReference>
<accession>S0FTL0</accession>
<sequence length="178" mass="20146">MKSMFIVNGISTKLGFKELELIADILPDCEENALIFHELALSKSSEVRTAVACKEHLMAETAEILLKDTSIMVLCQILKTDIGKACLNKSELTRLIELGSIRLLKRIVMELDQLVNEFGCCDMKYIIEQLIQHQDPLIRYDLSGCDIPINYLNILAHDHDESVAMNAQTTLNDLDYIF</sequence>
<gene>
    <name evidence="1" type="ORF">Dpo_8c01000</name>
</gene>
<evidence type="ECO:0000313" key="1">
    <source>
        <dbReference type="EMBL" id="EMS78433.1"/>
    </source>
</evidence>
<reference evidence="1 2" key="1">
    <citation type="journal article" date="2013" name="Genome Announc.">
        <title>Draft Genome Sequence of Desulfotignum phosphitoxidans DSM 13687 Strain FiPS-3.</title>
        <authorList>
            <person name="Poehlein A."/>
            <person name="Daniel R."/>
            <person name="Simeonova D.D."/>
        </authorList>
    </citation>
    <scope>NUCLEOTIDE SEQUENCE [LARGE SCALE GENOMIC DNA]</scope>
    <source>
        <strain evidence="1 2">DSM 13687</strain>
    </source>
</reference>
<dbReference type="OrthoDB" id="9899455at2"/>
<comment type="caution">
    <text evidence="1">The sequence shown here is derived from an EMBL/GenBank/DDBJ whole genome shotgun (WGS) entry which is preliminary data.</text>
</comment>
<dbReference type="EMBL" id="APJX01000008">
    <property type="protein sequence ID" value="EMS78433.1"/>
    <property type="molecule type" value="Genomic_DNA"/>
</dbReference>
<evidence type="ECO:0000313" key="2">
    <source>
        <dbReference type="Proteomes" id="UP000014216"/>
    </source>
</evidence>
<organism evidence="1 2">
    <name type="scientific">Desulfotignum phosphitoxidans DSM 13687</name>
    <dbReference type="NCBI Taxonomy" id="1286635"/>
    <lineage>
        <taxon>Bacteria</taxon>
        <taxon>Pseudomonadati</taxon>
        <taxon>Thermodesulfobacteriota</taxon>
        <taxon>Desulfobacteria</taxon>
        <taxon>Desulfobacterales</taxon>
        <taxon>Desulfobacteraceae</taxon>
        <taxon>Desulfotignum</taxon>
    </lineage>
</organism>
<proteinExistence type="predicted"/>
<dbReference type="Proteomes" id="UP000014216">
    <property type="component" value="Unassembled WGS sequence"/>
</dbReference>
<dbReference type="AlphaFoldDB" id="S0FTL0"/>